<dbReference type="AlphaFoldDB" id="A0A229Z3I9"/>
<accession>A0A229Z3I9</accession>
<evidence type="ECO:0000259" key="1">
    <source>
        <dbReference type="PROSITE" id="PS50181"/>
    </source>
</evidence>
<dbReference type="SUPFAM" id="SSF50978">
    <property type="entry name" value="WD40 repeat-like"/>
    <property type="match status" value="1"/>
</dbReference>
<dbReference type="InterPro" id="IPR036047">
    <property type="entry name" value="F-box-like_dom_sf"/>
</dbReference>
<reference evidence="2 3" key="1">
    <citation type="submission" date="2018-08" db="EMBL/GenBank/DDBJ databases">
        <title>Draft genome sequences of two Aspergillus turcosus clinical strains isolated from bronchoalveolar lavage fluid: one azole-susceptible and the other azole-resistant.</title>
        <authorList>
            <person name="Parent-Michaud M."/>
            <person name="Dufresne P.J."/>
            <person name="Fournier E."/>
            <person name="Martineau C."/>
            <person name="Moreira S."/>
            <person name="Perkins V."/>
            <person name="De Repentigny L."/>
            <person name="Dufresne S.F."/>
        </authorList>
    </citation>
    <scope>NUCLEOTIDE SEQUENCE [LARGE SCALE GENOMIC DNA]</scope>
    <source>
        <strain evidence="2">HMR AF 1038</strain>
    </source>
</reference>
<proteinExistence type="predicted"/>
<evidence type="ECO:0000313" key="3">
    <source>
        <dbReference type="Proteomes" id="UP000215289"/>
    </source>
</evidence>
<feature type="domain" description="F-box" evidence="1">
    <location>
        <begin position="1"/>
        <end position="46"/>
    </location>
</feature>
<dbReference type="Proteomes" id="UP000215289">
    <property type="component" value="Unassembled WGS sequence"/>
</dbReference>
<dbReference type="EMBL" id="NIDN02000026">
    <property type="protein sequence ID" value="RLL99687.1"/>
    <property type="molecule type" value="Genomic_DNA"/>
</dbReference>
<sequence>MLLSDLPSDIIYVIATYLPSAYSLASLAQTCQRLHKVIAAEDWRVFHAHFKNRFPFVETPPFWKDATQALTARARALDRLGLLCRFVLPPRDAVKVGSHRGTRQDNPTHGYRPSIDSYECWLGGSWSKRKEVLVWGAADELILRIRQPTYSAGEKWFIFNDVKTKISSYHDICGVHLLKQEHHSRKSGDEHMIFGRLNGDLCHVAISPDTGSHKYYQRYLTNGHGLERTELSEGAEPILAAHLNNGSIVFYQTTAAEAEVESFAHCKITPDGTARNKYSKFLSPECIAYGTGRQENSLTIATISKERLSVTREIGVTSLDIGESIGLRRKANVTAIAPLTAQFTRESSGQVFLAAWGDRCIRLHDLRSHQPFEYTYRDTIDTNPIYCIHPFGQDRFLAGAGGDAVVKIYDLRMQSAYSHKNIQIPSPPNDLRRPSNGSTPYLNGFQDTVTYPRKDFSIFLTVSPSVRWNAKASRSRVDRQYRGPIYTMSSPSPSSSTIYTGIIDGVMRLDFASSDDLTGPSQAWYRDYLGLSSDLSRPATQADRIIELSGYERRDSTSASKLRTQQPFARIGPDDIEHEKKTGWDRRWQRLGPPGAWRRSDMVT</sequence>
<organism evidence="2 3">
    <name type="scientific">Aspergillus turcosus</name>
    <dbReference type="NCBI Taxonomy" id="1245748"/>
    <lineage>
        <taxon>Eukaryota</taxon>
        <taxon>Fungi</taxon>
        <taxon>Dikarya</taxon>
        <taxon>Ascomycota</taxon>
        <taxon>Pezizomycotina</taxon>
        <taxon>Eurotiomycetes</taxon>
        <taxon>Eurotiomycetidae</taxon>
        <taxon>Eurotiales</taxon>
        <taxon>Aspergillaceae</taxon>
        <taxon>Aspergillus</taxon>
        <taxon>Aspergillus subgen. Fumigati</taxon>
    </lineage>
</organism>
<gene>
    <name evidence="2" type="ORF">CFD26_101304</name>
</gene>
<name>A0A229Z3I9_9EURO</name>
<dbReference type="OrthoDB" id="1259151at2759"/>
<dbReference type="InterPro" id="IPR015943">
    <property type="entry name" value="WD40/YVTN_repeat-like_dom_sf"/>
</dbReference>
<comment type="caution">
    <text evidence="2">The sequence shown here is derived from an EMBL/GenBank/DDBJ whole genome shotgun (WGS) entry which is preliminary data.</text>
</comment>
<dbReference type="SUPFAM" id="SSF81383">
    <property type="entry name" value="F-box domain"/>
    <property type="match status" value="1"/>
</dbReference>
<dbReference type="InterPro" id="IPR036322">
    <property type="entry name" value="WD40_repeat_dom_sf"/>
</dbReference>
<dbReference type="STRING" id="1245748.A0A229Z3I9"/>
<protein>
    <recommendedName>
        <fullName evidence="1">F-box domain-containing protein</fullName>
    </recommendedName>
</protein>
<dbReference type="InterPro" id="IPR001810">
    <property type="entry name" value="F-box_dom"/>
</dbReference>
<keyword evidence="3" id="KW-1185">Reference proteome</keyword>
<dbReference type="Gene3D" id="2.130.10.10">
    <property type="entry name" value="YVTN repeat-like/Quinoprotein amine dehydrogenase"/>
    <property type="match status" value="1"/>
</dbReference>
<dbReference type="PROSITE" id="PS50181">
    <property type="entry name" value="FBOX"/>
    <property type="match status" value="1"/>
</dbReference>
<evidence type="ECO:0000313" key="2">
    <source>
        <dbReference type="EMBL" id="RLL99687.1"/>
    </source>
</evidence>
<dbReference type="Pfam" id="PF12937">
    <property type="entry name" value="F-box-like"/>
    <property type="match status" value="1"/>
</dbReference>
<dbReference type="CDD" id="cd09917">
    <property type="entry name" value="F-box_SF"/>
    <property type="match status" value="1"/>
</dbReference>